<evidence type="ECO:0000313" key="3">
    <source>
        <dbReference type="Proteomes" id="UP001501337"/>
    </source>
</evidence>
<dbReference type="CDD" id="cd16329">
    <property type="entry name" value="LolA_like"/>
    <property type="match status" value="1"/>
</dbReference>
<feature type="signal peptide" evidence="1">
    <location>
        <begin position="1"/>
        <end position="27"/>
    </location>
</feature>
<dbReference type="Proteomes" id="UP001501337">
    <property type="component" value="Unassembled WGS sequence"/>
</dbReference>
<dbReference type="EMBL" id="BAABBO010000016">
    <property type="protein sequence ID" value="GAA3973416.1"/>
    <property type="molecule type" value="Genomic_DNA"/>
</dbReference>
<evidence type="ECO:0000313" key="2">
    <source>
        <dbReference type="EMBL" id="GAA3973416.1"/>
    </source>
</evidence>
<dbReference type="RefSeq" id="WP_344808471.1">
    <property type="nucleotide sequence ID" value="NZ_BAABBO010000016.1"/>
</dbReference>
<name>A0ABP7Q180_9GAMM</name>
<organism evidence="2 3">
    <name type="scientific">Allohahella marinimesophila</name>
    <dbReference type="NCBI Taxonomy" id="1054972"/>
    <lineage>
        <taxon>Bacteria</taxon>
        <taxon>Pseudomonadati</taxon>
        <taxon>Pseudomonadota</taxon>
        <taxon>Gammaproteobacteria</taxon>
        <taxon>Oceanospirillales</taxon>
        <taxon>Hahellaceae</taxon>
        <taxon>Allohahella</taxon>
    </lineage>
</organism>
<dbReference type="InterPro" id="IPR010752">
    <property type="entry name" value="DUF1329"/>
</dbReference>
<proteinExistence type="predicted"/>
<protein>
    <submittedName>
        <fullName evidence="2">DUF1329 domain-containing protein</fullName>
    </submittedName>
</protein>
<accession>A0ABP7Q180</accession>
<evidence type="ECO:0000256" key="1">
    <source>
        <dbReference type="SAM" id="SignalP"/>
    </source>
</evidence>
<comment type="caution">
    <text evidence="2">The sequence shown here is derived from an EMBL/GenBank/DDBJ whole genome shotgun (WGS) entry which is preliminary data.</text>
</comment>
<dbReference type="Gene3D" id="2.50.20.10">
    <property type="entry name" value="Lipoprotein localisation LolA/LolB/LppX"/>
    <property type="match status" value="1"/>
</dbReference>
<sequence>MRLRELTKTGLTAGMLCFSLAAFNASAAVSEAEAAKLGDTLTRLGAEKAGNGGAIPAWTGEKTPAPAGFDGDNYISPFADEKPTLTINNQNADQYKDQLSAGQLAMLKKYPGEYIINVYPTHRNAVFEERVYEAAVKNATTVSLSESKNGITEYDTSVPFPILHGTDSEKGIQVIFNHITRWRAGSLSRRVTQMTPLANGSFTPVEFVEDLSYVTELTDFDPKTVDPNILFYFKQEITSPSRLAGNVLLVHETLDQVKEPRRAWIYNEGQRRVRRAPQVAYDGPGTASDGLRTTDNFDMFSGAPDRYDWKYLGKREMYIPYNSYGLMDKDKSYSDIIKAGHLNQDLARYELHRVHVIEGNVKPGARHIYAKRVMYVDEDTWQIALVDQYDGRGDLWRSSEGHATYYYDVMVPWYTAEAIYDLVSGRYLVLGLNNEIENAYEWGNKQSSNEFTPSALRRSGRR</sequence>
<gene>
    <name evidence="2" type="ORF">GCM10022278_33260</name>
</gene>
<keyword evidence="1" id="KW-0732">Signal</keyword>
<dbReference type="Pfam" id="PF07044">
    <property type="entry name" value="DUF1329"/>
    <property type="match status" value="1"/>
</dbReference>
<feature type="chain" id="PRO_5045867612" evidence="1">
    <location>
        <begin position="28"/>
        <end position="462"/>
    </location>
</feature>
<keyword evidence="3" id="KW-1185">Reference proteome</keyword>
<reference evidence="3" key="1">
    <citation type="journal article" date="2019" name="Int. J. Syst. Evol. Microbiol.">
        <title>The Global Catalogue of Microorganisms (GCM) 10K type strain sequencing project: providing services to taxonomists for standard genome sequencing and annotation.</title>
        <authorList>
            <consortium name="The Broad Institute Genomics Platform"/>
            <consortium name="The Broad Institute Genome Sequencing Center for Infectious Disease"/>
            <person name="Wu L."/>
            <person name="Ma J."/>
        </authorList>
    </citation>
    <scope>NUCLEOTIDE SEQUENCE [LARGE SCALE GENOMIC DNA]</scope>
    <source>
        <strain evidence="3">JCM 17555</strain>
    </source>
</reference>